<keyword evidence="11" id="KW-1185">Reference proteome</keyword>
<keyword evidence="5 8" id="KW-0732">Signal</keyword>
<dbReference type="RefSeq" id="WP_330930264.1">
    <property type="nucleotide sequence ID" value="NZ_CP119075.1"/>
</dbReference>
<dbReference type="Proteomes" id="UP001218638">
    <property type="component" value="Chromosome"/>
</dbReference>
<proteinExistence type="inferred from homology"/>
<dbReference type="InterPro" id="IPR030159">
    <property type="entry name" value="LsrB"/>
</dbReference>
<dbReference type="PANTHER" id="PTHR30036:SF8">
    <property type="entry name" value="ABC-TYPE SUGAR TRANSPORT SYSTEM PERIPLASMIC COMPONENT-LIKE PROTEIN"/>
    <property type="match status" value="1"/>
</dbReference>
<dbReference type="PANTHER" id="PTHR30036">
    <property type="entry name" value="D-XYLOSE-BINDING PERIPLASMIC PROTEIN"/>
    <property type="match status" value="1"/>
</dbReference>
<dbReference type="GO" id="GO:0043190">
    <property type="term" value="C:ATP-binding cassette (ABC) transporter complex"/>
    <property type="evidence" value="ECO:0007669"/>
    <property type="project" value="InterPro"/>
</dbReference>
<dbReference type="AlphaFoldDB" id="A0AAF0CPN9"/>
<reference evidence="10" key="1">
    <citation type="submission" date="2023-03" db="EMBL/GenBank/DDBJ databases">
        <title>Lomoglobus Profundus gen. nov., sp. nov., a novel member of the phylum Verrucomicrobia, isolated from deep-marine sediment of South China Sea.</title>
        <authorList>
            <person name="Ahmad T."/>
            <person name="Ishaq S.E."/>
            <person name="Wang F."/>
        </authorList>
    </citation>
    <scope>NUCLEOTIDE SEQUENCE</scope>
    <source>
        <strain evidence="10">LMO-M01</strain>
    </source>
</reference>
<evidence type="ECO:0000259" key="9">
    <source>
        <dbReference type="Pfam" id="PF13407"/>
    </source>
</evidence>
<dbReference type="CDD" id="cd20003">
    <property type="entry name" value="PBP1_LsrB_Quorum_Sensing"/>
    <property type="match status" value="1"/>
</dbReference>
<evidence type="ECO:0000256" key="1">
    <source>
        <dbReference type="ARBA" id="ARBA00004196"/>
    </source>
</evidence>
<comment type="subcellular location">
    <subcellularLocation>
        <location evidence="1">Cell envelope</location>
    </subcellularLocation>
</comment>
<evidence type="ECO:0000256" key="8">
    <source>
        <dbReference type="SAM" id="SignalP"/>
    </source>
</evidence>
<dbReference type="EMBL" id="CP119075">
    <property type="protein sequence ID" value="WED65734.1"/>
    <property type="molecule type" value="Genomic_DNA"/>
</dbReference>
<feature type="domain" description="Periplasmic binding protein" evidence="9">
    <location>
        <begin position="31"/>
        <end position="286"/>
    </location>
</feature>
<evidence type="ECO:0000256" key="4">
    <source>
        <dbReference type="ARBA" id="ARBA00014452"/>
    </source>
</evidence>
<comment type="function">
    <text evidence="7">Part of the ABC transporter complex LsrABCD involved in autoinducer 2 (AI-2) import. Binds AI-2 and delivers it to the LsrC and LsrD permeases.</text>
</comment>
<evidence type="ECO:0000313" key="11">
    <source>
        <dbReference type="Proteomes" id="UP001218638"/>
    </source>
</evidence>
<name>A0AAF0CPN9_9BACT</name>
<evidence type="ECO:0000256" key="7">
    <source>
        <dbReference type="ARBA" id="ARBA00025060"/>
    </source>
</evidence>
<comment type="similarity">
    <text evidence="2">Belongs to the bacterial solute-binding protein 2 family.</text>
</comment>
<gene>
    <name evidence="10" type="ORF">PXH66_02595</name>
</gene>
<dbReference type="InterPro" id="IPR028082">
    <property type="entry name" value="Peripla_BP_I"/>
</dbReference>
<evidence type="ECO:0000256" key="6">
    <source>
        <dbReference type="ARBA" id="ARBA00022764"/>
    </source>
</evidence>
<evidence type="ECO:0000256" key="2">
    <source>
        <dbReference type="ARBA" id="ARBA00007639"/>
    </source>
</evidence>
<dbReference type="Gene3D" id="3.40.50.2300">
    <property type="match status" value="2"/>
</dbReference>
<evidence type="ECO:0000256" key="5">
    <source>
        <dbReference type="ARBA" id="ARBA00022729"/>
    </source>
</evidence>
<accession>A0AAF0CPN9</accession>
<feature type="signal peptide" evidence="8">
    <location>
        <begin position="1"/>
        <end position="24"/>
    </location>
</feature>
<organism evidence="10 11">
    <name type="scientific">Synoicihabitans lomoniglobus</name>
    <dbReference type="NCBI Taxonomy" id="2909285"/>
    <lineage>
        <taxon>Bacteria</taxon>
        <taxon>Pseudomonadati</taxon>
        <taxon>Verrucomicrobiota</taxon>
        <taxon>Opitutia</taxon>
        <taxon>Opitutales</taxon>
        <taxon>Opitutaceae</taxon>
        <taxon>Synoicihabitans</taxon>
    </lineage>
</organism>
<feature type="chain" id="PRO_5042188284" description="Autoinducer 2-binding protein LsrB" evidence="8">
    <location>
        <begin position="25"/>
        <end position="328"/>
    </location>
</feature>
<protein>
    <recommendedName>
        <fullName evidence="4">Autoinducer 2-binding protein LsrB</fullName>
    </recommendedName>
</protein>
<comment type="subunit">
    <text evidence="3">The complex is composed of two ATP-binding proteins (LsrA), two transmembrane proteins (LsrC and LsrD) and a solute-binding protein (LsrB).</text>
</comment>
<dbReference type="KEGG" id="slom:PXH66_02595"/>
<dbReference type="Pfam" id="PF13407">
    <property type="entry name" value="Peripla_BP_4"/>
    <property type="match status" value="1"/>
</dbReference>
<dbReference type="GO" id="GO:0030246">
    <property type="term" value="F:carbohydrate binding"/>
    <property type="evidence" value="ECO:0007669"/>
    <property type="project" value="TreeGrafter"/>
</dbReference>
<sequence length="328" mass="35291">MKTPRIPLFRFLMVWLLGATIASAADQQLLVAMLPKAKGNAYFLSCKEGADRAAAELGVELLFDGPTETNAAKQNEIVENWITYGVDVIAVAAENKEGLSTALRRAQRDGIPVVTYDADALPDARSFFVNQATPQGIGYKLMDEAARICGEEGEFAIITATLTAANQREWQRHVEARLAERYPKMKLVAVRPSDDLKDRAQSEATALMSAHPNLKLLMALCSPAVPGAAEAVKQSGKTGKVKVIGLGLPSENRRYVHEGVTEGVVLWNTVDLGYLAIQTAVGVARGTLKPGATTFDAGDLGQVEVAGDNVLLGEPFLFTADNIDDFDF</sequence>
<dbReference type="InterPro" id="IPR025997">
    <property type="entry name" value="SBP_2_dom"/>
</dbReference>
<evidence type="ECO:0000313" key="10">
    <source>
        <dbReference type="EMBL" id="WED65734.1"/>
    </source>
</evidence>
<keyword evidence="6" id="KW-0574">Periplasm</keyword>
<dbReference type="SUPFAM" id="SSF53822">
    <property type="entry name" value="Periplasmic binding protein-like I"/>
    <property type="match status" value="1"/>
</dbReference>
<dbReference type="InterPro" id="IPR050555">
    <property type="entry name" value="Bact_Solute-Bind_Prot2"/>
</dbReference>
<dbReference type="GO" id="GO:0030288">
    <property type="term" value="C:outer membrane-bounded periplasmic space"/>
    <property type="evidence" value="ECO:0007669"/>
    <property type="project" value="TreeGrafter"/>
</dbReference>
<evidence type="ECO:0000256" key="3">
    <source>
        <dbReference type="ARBA" id="ARBA00011262"/>
    </source>
</evidence>